<evidence type="ECO:0000313" key="1">
    <source>
        <dbReference type="EMBL" id="KFE57730.1"/>
    </source>
</evidence>
<dbReference type="RefSeq" id="WP_032625745.1">
    <property type="nucleotide sequence ID" value="NZ_JPQU01000016.1"/>
</dbReference>
<dbReference type="AlphaFoldDB" id="A0A085VQL7"/>
<name>A0A085VQL7_PSESX</name>
<evidence type="ECO:0000313" key="2">
    <source>
        <dbReference type="Proteomes" id="UP000028631"/>
    </source>
</evidence>
<keyword evidence="2" id="KW-1185">Reference proteome</keyword>
<reference evidence="1 2" key="1">
    <citation type="submission" date="2014-07" db="EMBL/GenBank/DDBJ databases">
        <title>Draft Genome Sequences of Environmental Pseudomonas syringae strains.</title>
        <authorList>
            <person name="Baltrus D.A."/>
            <person name="Berge O."/>
            <person name="Morris C."/>
        </authorList>
    </citation>
    <scope>NUCLEOTIDE SEQUENCE [LARGE SCALE GENOMIC DNA]</scope>
    <source>
        <strain evidence="1 2">GAW0119</strain>
    </source>
</reference>
<dbReference type="EMBL" id="JPQU01000016">
    <property type="protein sequence ID" value="KFE57730.1"/>
    <property type="molecule type" value="Genomic_DNA"/>
</dbReference>
<gene>
    <name evidence="1" type="ORF">IV01_02695</name>
</gene>
<dbReference type="Proteomes" id="UP000028631">
    <property type="component" value="Unassembled WGS sequence"/>
</dbReference>
<sequence>MGFTIWGDLPPFIVTPMKAPVVPPRAVETEKMLMEVGHNVSALNTTRMELGGLKPLFKGFDAEKITPANLEKVGKTLFAYGFIDNMTADLMSRAALEFGKDGKPLKPDEEIDALQFFARELDSMNTKALKGDKYATMLKPDYVRTVHVMRCLQDFVSKGDTFDVVERKRREKEGELKKAEPLKPVR</sequence>
<protein>
    <submittedName>
        <fullName evidence="1">Uncharacterized protein</fullName>
    </submittedName>
</protein>
<proteinExistence type="predicted"/>
<dbReference type="PATRIC" id="fig|317.175.peg.565"/>
<comment type="caution">
    <text evidence="1">The sequence shown here is derived from an EMBL/GenBank/DDBJ whole genome shotgun (WGS) entry which is preliminary data.</text>
</comment>
<accession>A0A085VQL7</accession>
<dbReference type="OrthoDB" id="6932284at2"/>
<organism evidence="1 2">
    <name type="scientific">Pseudomonas syringae</name>
    <dbReference type="NCBI Taxonomy" id="317"/>
    <lineage>
        <taxon>Bacteria</taxon>
        <taxon>Pseudomonadati</taxon>
        <taxon>Pseudomonadota</taxon>
        <taxon>Gammaproteobacteria</taxon>
        <taxon>Pseudomonadales</taxon>
        <taxon>Pseudomonadaceae</taxon>
        <taxon>Pseudomonas</taxon>
    </lineage>
</organism>